<evidence type="ECO:0000313" key="1">
    <source>
        <dbReference type="EMBL" id="PAP75200.1"/>
    </source>
</evidence>
<dbReference type="SUPFAM" id="SSF63825">
    <property type="entry name" value="YWTD domain"/>
    <property type="match status" value="1"/>
</dbReference>
<dbReference type="AlphaFoldDB" id="A0A271IVR0"/>
<name>A0A271IVR0_9BACT</name>
<protein>
    <recommendedName>
        <fullName evidence="3">6-bladed beta-propeller</fullName>
    </recommendedName>
</protein>
<dbReference type="PROSITE" id="PS51257">
    <property type="entry name" value="PROKAR_LIPOPROTEIN"/>
    <property type="match status" value="1"/>
</dbReference>
<keyword evidence="2" id="KW-1185">Reference proteome</keyword>
<evidence type="ECO:0008006" key="3">
    <source>
        <dbReference type="Google" id="ProtNLM"/>
    </source>
</evidence>
<dbReference type="RefSeq" id="WP_095508837.1">
    <property type="nucleotide sequence ID" value="NZ_MQWD01000001.1"/>
</dbReference>
<dbReference type="EMBL" id="MQWD01000001">
    <property type="protein sequence ID" value="PAP75200.1"/>
    <property type="molecule type" value="Genomic_DNA"/>
</dbReference>
<accession>A0A271IVR0</accession>
<dbReference type="Proteomes" id="UP000216339">
    <property type="component" value="Unassembled WGS sequence"/>
</dbReference>
<comment type="caution">
    <text evidence="1">The sequence shown here is derived from an EMBL/GenBank/DDBJ whole genome shotgun (WGS) entry which is preliminary data.</text>
</comment>
<dbReference type="OrthoDB" id="1493364at2"/>
<organism evidence="1 2">
    <name type="scientific">Rubrivirga marina</name>
    <dbReference type="NCBI Taxonomy" id="1196024"/>
    <lineage>
        <taxon>Bacteria</taxon>
        <taxon>Pseudomonadati</taxon>
        <taxon>Rhodothermota</taxon>
        <taxon>Rhodothermia</taxon>
        <taxon>Rhodothermales</taxon>
        <taxon>Rubricoccaceae</taxon>
        <taxon>Rubrivirga</taxon>
    </lineage>
</organism>
<evidence type="ECO:0000313" key="2">
    <source>
        <dbReference type="Proteomes" id="UP000216339"/>
    </source>
</evidence>
<reference evidence="1 2" key="1">
    <citation type="submission" date="2016-11" db="EMBL/GenBank/DDBJ databases">
        <title>Study of marine rhodopsin-containing bacteria.</title>
        <authorList>
            <person name="Yoshizawa S."/>
            <person name="Kumagai Y."/>
            <person name="Kogure K."/>
        </authorList>
    </citation>
    <scope>NUCLEOTIDE SEQUENCE [LARGE SCALE GENOMIC DNA]</scope>
    <source>
        <strain evidence="1 2">SAORIC-28</strain>
    </source>
</reference>
<proteinExistence type="predicted"/>
<sequence length="348" mass="36113">MTRAALAVTCAVALAGCLPSSQKQNSRAISAADSLSAEIAATVAVDTLVEVWTARPPTPEAMPVPTSLAWAGDTLAVVETQTGGVHRFSGAGAYLDQTALPAGSYPYLAGTLGDTVVVLAKGRTSLLWVVPGEGVAREVPVPTGTTNALAAPGLLAARVGGGPDTLAPAVVRLGEDGAEVARRPLAGPAWRSLGFLRLWAGRVAALSGYRPVVDVLNVQGGLGPADTLSLQGFDSPQLPRSAQFVRGEVDEPPLLTSSAAALDGRLFVLNLRSDHVRLDVYDRDGRIERVLVSPTRGFEVDVATDLAVRPGPGGTVDLAVLMARPPGVLQTPESRIVLYRWRGASREA</sequence>
<gene>
    <name evidence="1" type="ORF">BSZ37_01450</name>
</gene>